<dbReference type="SUPFAM" id="SSF52540">
    <property type="entry name" value="P-loop containing nucleoside triphosphate hydrolases"/>
    <property type="match status" value="1"/>
</dbReference>
<gene>
    <name evidence="14" type="ORF">UFOPK3564_00406</name>
</gene>
<feature type="domain" description="UvrD-like helicase C-terminal" evidence="13">
    <location>
        <begin position="340"/>
        <end position="635"/>
    </location>
</feature>
<dbReference type="GO" id="GO:0000725">
    <property type="term" value="P:recombinational repair"/>
    <property type="evidence" value="ECO:0007669"/>
    <property type="project" value="TreeGrafter"/>
</dbReference>
<comment type="catalytic activity">
    <reaction evidence="8">
        <text>Couples ATP hydrolysis with the unwinding of duplex DNA by translocating in the 3'-5' direction.</text>
        <dbReference type="EC" id="5.6.2.4"/>
    </reaction>
</comment>
<feature type="region of interest" description="Disordered" evidence="11">
    <location>
        <begin position="739"/>
        <end position="782"/>
    </location>
</feature>
<dbReference type="InterPro" id="IPR000212">
    <property type="entry name" value="DNA_helicase_UvrD/REP"/>
</dbReference>
<dbReference type="CDD" id="cd18807">
    <property type="entry name" value="SF1_C_UvrD"/>
    <property type="match status" value="1"/>
</dbReference>
<dbReference type="GO" id="GO:0043138">
    <property type="term" value="F:3'-5' DNA helicase activity"/>
    <property type="evidence" value="ECO:0007669"/>
    <property type="project" value="UniProtKB-EC"/>
</dbReference>
<feature type="compositionally biased region" description="Low complexity" evidence="11">
    <location>
        <begin position="739"/>
        <end position="750"/>
    </location>
</feature>
<evidence type="ECO:0000256" key="1">
    <source>
        <dbReference type="ARBA" id="ARBA00009922"/>
    </source>
</evidence>
<comment type="catalytic activity">
    <reaction evidence="10">
        <text>ATP + H2O = ADP + phosphate + H(+)</text>
        <dbReference type="Rhea" id="RHEA:13065"/>
        <dbReference type="ChEBI" id="CHEBI:15377"/>
        <dbReference type="ChEBI" id="CHEBI:15378"/>
        <dbReference type="ChEBI" id="CHEBI:30616"/>
        <dbReference type="ChEBI" id="CHEBI:43474"/>
        <dbReference type="ChEBI" id="CHEBI:456216"/>
        <dbReference type="EC" id="5.6.2.4"/>
    </reaction>
</comment>
<dbReference type="InterPro" id="IPR027417">
    <property type="entry name" value="P-loop_NTPase"/>
</dbReference>
<dbReference type="AlphaFoldDB" id="A0A6J7FV93"/>
<dbReference type="PANTHER" id="PTHR11070">
    <property type="entry name" value="UVRD / RECB / PCRA DNA HELICASE FAMILY MEMBER"/>
    <property type="match status" value="1"/>
</dbReference>
<dbReference type="PROSITE" id="PS51217">
    <property type="entry name" value="UVRD_HELICASE_CTER"/>
    <property type="match status" value="1"/>
</dbReference>
<dbReference type="GO" id="GO:0005829">
    <property type="term" value="C:cytosol"/>
    <property type="evidence" value="ECO:0007669"/>
    <property type="project" value="TreeGrafter"/>
</dbReference>
<reference evidence="14" key="1">
    <citation type="submission" date="2020-05" db="EMBL/GenBank/DDBJ databases">
        <authorList>
            <person name="Chiriac C."/>
            <person name="Salcher M."/>
            <person name="Ghai R."/>
            <person name="Kavagutti S V."/>
        </authorList>
    </citation>
    <scope>NUCLEOTIDE SEQUENCE</scope>
</reference>
<keyword evidence="6" id="KW-0238">DNA-binding</keyword>
<evidence type="ECO:0000256" key="2">
    <source>
        <dbReference type="ARBA" id="ARBA00022741"/>
    </source>
</evidence>
<dbReference type="PANTHER" id="PTHR11070:SF55">
    <property type="entry name" value="DNA 3'-5' HELICASE"/>
    <property type="match status" value="1"/>
</dbReference>
<dbReference type="InterPro" id="IPR014017">
    <property type="entry name" value="DNA_helicase_UvrD-like_C"/>
</dbReference>
<evidence type="ECO:0000256" key="4">
    <source>
        <dbReference type="ARBA" id="ARBA00022806"/>
    </source>
</evidence>
<dbReference type="Pfam" id="PF00580">
    <property type="entry name" value="UvrD-helicase"/>
    <property type="match status" value="2"/>
</dbReference>
<dbReference type="InterPro" id="IPR014016">
    <property type="entry name" value="UvrD-like_ATP-bd"/>
</dbReference>
<evidence type="ECO:0000256" key="3">
    <source>
        <dbReference type="ARBA" id="ARBA00022801"/>
    </source>
</evidence>
<dbReference type="CDD" id="cd17932">
    <property type="entry name" value="DEXQc_UvrD"/>
    <property type="match status" value="1"/>
</dbReference>
<keyword evidence="4" id="KW-0347">Helicase</keyword>
<sequence>MVRAGAYPRYVNSVNAYAEELLEGLNEPQRRAVQHPGGPLLVIAGAGSGKTRVLTHRVAYLVRTGECGLGEILAVTFTNKAAAELRHRVGDLLGRSTRGLWVATFHSACARILRVEAEKLGYTRTFTIYDSDDSKRLVKRCLEAEGADTKRFTPNAVRNQISDHKNRLRSVQQAQDLAAGHYDRTVADAYAAYQKQLVANNAMDFDDLMARTVDLFERYPDVRERYRRAFKHVLVDEYQDTNPAQYRFLQLLCMDDPMHQAGPSGGGAGRDALGAGDDTNALTAPLAGEEPGHRNLMVVGDDAQSIYGFRSADIRNILDFEDDFPDAEVIKLEQNYRSTQHILDAANGLIEHNTNQREKHLFTDEGTGDEVRVRALQDDHAEARWVVSEIERLAGEGVPLGDMAVLYRTNALSRAIETSLTQAELDYQVIGGVRFFDRAEVKDALSYLAWLHNPANTVAFARVVNRPRRGIGDTSVGRILSHAASTGVTPLEVIADPAAAGLKTAAVRAVTTFAGQIEELRERLFGGPDEVGGAGGPASQDLRIADLVEDVLRITGYRAELEASEDPQDEGRLENLDQLHAYAEEFDAAEATPEDDAFHALDRFLQQTALLSDADSKADGPDGQVTLMTLHNAKGLEYDAVFLVGLEDGIFPHSRAIDSGELEEERRLAYVGITRARRHLSITWARRRAMYGPPQSQVPSRFLRELPHDALDDASPEAMTGQPSFGGAERGRRDFSAIGRIGRGSGASRPGGPPRDLSSLGLKRGSDLVSSRADAEPAPSWAPGQRVRHVKFDAGEVVRMDGDVVVVRFDEAGEKRLIAGFARLETL</sequence>
<dbReference type="FunFam" id="1.10.10.160:FF:000001">
    <property type="entry name" value="ATP-dependent DNA helicase"/>
    <property type="match status" value="1"/>
</dbReference>
<accession>A0A6J7FV93</accession>
<dbReference type="GO" id="GO:0005524">
    <property type="term" value="F:ATP binding"/>
    <property type="evidence" value="ECO:0007669"/>
    <property type="project" value="UniProtKB-KW"/>
</dbReference>
<proteinExistence type="inferred from homology"/>
<dbReference type="Gene3D" id="3.40.50.300">
    <property type="entry name" value="P-loop containing nucleotide triphosphate hydrolases"/>
    <property type="match status" value="3"/>
</dbReference>
<protein>
    <recommendedName>
        <fullName evidence="9">DNA 3'-5' helicase</fullName>
        <ecNumber evidence="9">5.6.2.4</ecNumber>
    </recommendedName>
</protein>
<dbReference type="EC" id="5.6.2.4" evidence="9"/>
<keyword evidence="2" id="KW-0547">Nucleotide-binding</keyword>
<evidence type="ECO:0000259" key="13">
    <source>
        <dbReference type="PROSITE" id="PS51217"/>
    </source>
</evidence>
<dbReference type="Pfam" id="PF13361">
    <property type="entry name" value="UvrD_C"/>
    <property type="match status" value="1"/>
</dbReference>
<evidence type="ECO:0000256" key="5">
    <source>
        <dbReference type="ARBA" id="ARBA00022840"/>
    </source>
</evidence>
<dbReference type="InterPro" id="IPR013986">
    <property type="entry name" value="DExx_box_DNA_helicase_dom_sf"/>
</dbReference>
<organism evidence="14">
    <name type="scientific">freshwater metagenome</name>
    <dbReference type="NCBI Taxonomy" id="449393"/>
    <lineage>
        <taxon>unclassified sequences</taxon>
        <taxon>metagenomes</taxon>
        <taxon>ecological metagenomes</taxon>
    </lineage>
</organism>
<evidence type="ECO:0000313" key="14">
    <source>
        <dbReference type="EMBL" id="CAB4897948.1"/>
    </source>
</evidence>
<keyword evidence="3" id="KW-0378">Hydrolase</keyword>
<keyword evidence="5" id="KW-0067">ATP-binding</keyword>
<keyword evidence="7" id="KW-0413">Isomerase</keyword>
<dbReference type="GO" id="GO:0003677">
    <property type="term" value="F:DNA binding"/>
    <property type="evidence" value="ECO:0007669"/>
    <property type="project" value="UniProtKB-KW"/>
</dbReference>
<dbReference type="GO" id="GO:0016787">
    <property type="term" value="F:hydrolase activity"/>
    <property type="evidence" value="ECO:0007669"/>
    <property type="project" value="UniProtKB-KW"/>
</dbReference>
<evidence type="ECO:0000256" key="6">
    <source>
        <dbReference type="ARBA" id="ARBA00023125"/>
    </source>
</evidence>
<name>A0A6J7FV93_9ZZZZ</name>
<comment type="similarity">
    <text evidence="1">Belongs to the helicase family. UvrD subfamily.</text>
</comment>
<dbReference type="Gene3D" id="1.10.486.10">
    <property type="entry name" value="PCRA, domain 4"/>
    <property type="match status" value="1"/>
</dbReference>
<evidence type="ECO:0000256" key="9">
    <source>
        <dbReference type="ARBA" id="ARBA00034808"/>
    </source>
</evidence>
<dbReference type="PROSITE" id="PS51198">
    <property type="entry name" value="UVRD_HELICASE_ATP_BIND"/>
    <property type="match status" value="1"/>
</dbReference>
<dbReference type="GO" id="GO:0033202">
    <property type="term" value="C:DNA helicase complex"/>
    <property type="evidence" value="ECO:0007669"/>
    <property type="project" value="TreeGrafter"/>
</dbReference>
<evidence type="ECO:0000256" key="7">
    <source>
        <dbReference type="ARBA" id="ARBA00023235"/>
    </source>
</evidence>
<dbReference type="Gene3D" id="1.10.10.160">
    <property type="match status" value="1"/>
</dbReference>
<feature type="domain" description="UvrD-like helicase ATP-binding" evidence="12">
    <location>
        <begin position="23"/>
        <end position="339"/>
    </location>
</feature>
<evidence type="ECO:0000256" key="10">
    <source>
        <dbReference type="ARBA" id="ARBA00048988"/>
    </source>
</evidence>
<evidence type="ECO:0000256" key="11">
    <source>
        <dbReference type="SAM" id="MobiDB-lite"/>
    </source>
</evidence>
<evidence type="ECO:0000259" key="12">
    <source>
        <dbReference type="PROSITE" id="PS51198"/>
    </source>
</evidence>
<evidence type="ECO:0000256" key="8">
    <source>
        <dbReference type="ARBA" id="ARBA00034617"/>
    </source>
</evidence>
<dbReference type="EMBL" id="CAFBMK010000013">
    <property type="protein sequence ID" value="CAB4897948.1"/>
    <property type="molecule type" value="Genomic_DNA"/>
</dbReference>